<dbReference type="Proteomes" id="UP000000378">
    <property type="component" value="Chromosome"/>
</dbReference>
<dbReference type="PANTHER" id="PTHR31157:SF1">
    <property type="entry name" value="SCP DOMAIN-CONTAINING PROTEIN"/>
    <property type="match status" value="1"/>
</dbReference>
<name>D7CIK6_SYNLT</name>
<feature type="region of interest" description="Disordered" evidence="1">
    <location>
        <begin position="61"/>
        <end position="94"/>
    </location>
</feature>
<reference evidence="5" key="1">
    <citation type="journal article" date="2010" name="Stand. Genomic Sci.">
        <title>Complete genome sequence of Syntrophothermus lipocalidus type strain (TGB-C1T).</title>
        <authorList>
            <consortium name="US DOE Joint Genome Institute (JGI-PGF)"/>
            <person name="Djao O."/>
            <person name="Zhang X."/>
            <person name="Lucas S."/>
            <person name="Lapidus A."/>
            <person name="Glavina Del Rio T."/>
            <person name="Nolan M."/>
            <person name="Tice H."/>
            <person name="Cheng J."/>
            <person name="Han C."/>
            <person name="Tapia R."/>
            <person name="Goodwin L."/>
            <person name="Pitluck S."/>
            <person name="Liolios K."/>
            <person name="Ivanova N."/>
            <person name="Mavromatis K."/>
            <person name="Mikhailova N."/>
            <person name="Ovchinnikova G."/>
            <person name="Pati A."/>
            <person name="Brambilla E."/>
            <person name="Chen A."/>
            <person name="Palaniappan K."/>
            <person name="Land M."/>
            <person name="Hauser L."/>
            <person name="Chang Y."/>
            <person name="Jeffries C."/>
            <person name="Rohde M."/>
            <person name="Sikorski J."/>
            <person name="Spring S."/>
            <person name="Goker M."/>
            <person name="Detter J."/>
            <person name="Woyke T."/>
            <person name="Bristow J."/>
            <person name="Eisen J."/>
            <person name="Markowitz V."/>
            <person name="Hugenholtz P."/>
            <person name="Kyrpides N."/>
            <person name="Klenk H."/>
        </authorList>
    </citation>
    <scope>NUCLEOTIDE SEQUENCE [LARGE SCALE GENOMIC DNA]</scope>
    <source>
        <strain evidence="5">DSM 12680 / TGB-C1</strain>
    </source>
</reference>
<dbReference type="SUPFAM" id="SSF55797">
    <property type="entry name" value="PR-1-like"/>
    <property type="match status" value="1"/>
</dbReference>
<evidence type="ECO:0000256" key="1">
    <source>
        <dbReference type="SAM" id="MobiDB-lite"/>
    </source>
</evidence>
<dbReference type="AlphaFoldDB" id="D7CIK6"/>
<dbReference type="InterPro" id="IPR035940">
    <property type="entry name" value="CAP_sf"/>
</dbReference>
<dbReference type="RefSeq" id="WP_013174275.1">
    <property type="nucleotide sequence ID" value="NC_014220.1"/>
</dbReference>
<sequence length="219" mass="23721">MKRAIRLFSFFVLLSLVLGPVSLVNPPGALALTGSSSQSSPTSYSWTDWIASYALQTKASSPTSATSTTTSTSATSNNQTQTTPSNSTSQPLASEEQWMLTQINRERTSRGIKPLTLDPALVNLARKKSQDMVVNNYFAHESPTYGSPGKMVKDAGIKYWLCGENLARAATVATAHQLLMESSIHRANILNQRYTHIGIGIVPQKSGRGVMVTQLFIAK</sequence>
<dbReference type="CDD" id="cd05379">
    <property type="entry name" value="CAP_bacterial"/>
    <property type="match status" value="1"/>
</dbReference>
<dbReference type="STRING" id="643648.Slip_0064"/>
<dbReference type="eggNOG" id="COG2340">
    <property type="taxonomic scope" value="Bacteria"/>
</dbReference>
<reference evidence="4 5" key="2">
    <citation type="journal article" date="2010" name="Stand. Genomic Sci.">
        <title>Complete genome sequence of Syntrophothermus lipocalidus type strain (TGB-C1).</title>
        <authorList>
            <person name="Djao O.D."/>
            <person name="Zhang X."/>
            <person name="Lucas S."/>
            <person name="Lapidus A."/>
            <person name="Del Rio T.G."/>
            <person name="Nolan M."/>
            <person name="Tice H."/>
            <person name="Cheng J.F."/>
            <person name="Han C."/>
            <person name="Tapia R."/>
            <person name="Goodwin L."/>
            <person name="Pitluck S."/>
            <person name="Liolios K."/>
            <person name="Ivanova N."/>
            <person name="Mavromatis K."/>
            <person name="Mikhailova N."/>
            <person name="Ovchinnikova G."/>
            <person name="Pati A."/>
            <person name="Brambilla E."/>
            <person name="Chen A."/>
            <person name="Palaniappan K."/>
            <person name="Land M."/>
            <person name="Hauser L."/>
            <person name="Chang Y.J."/>
            <person name="Jeffries C.D."/>
            <person name="Rohde M."/>
            <person name="Sikorski J."/>
            <person name="Spring S."/>
            <person name="Goker M."/>
            <person name="Detter J.C."/>
            <person name="Woyke T."/>
            <person name="Bristow J."/>
            <person name="Eisen J.A."/>
            <person name="Markowitz V."/>
            <person name="Hugenholtz P."/>
            <person name="Kyrpides N.C."/>
            <person name="Klenk H.P."/>
        </authorList>
    </citation>
    <scope>NUCLEOTIDE SEQUENCE [LARGE SCALE GENOMIC DNA]</scope>
    <source>
        <strain evidence="5">DSM 12680 / TGB-C1</strain>
    </source>
</reference>
<dbReference type="KEGG" id="slp:Slip_0064"/>
<feature type="signal peptide" evidence="2">
    <location>
        <begin position="1"/>
        <end position="31"/>
    </location>
</feature>
<dbReference type="OrthoDB" id="9783944at2"/>
<gene>
    <name evidence="4" type="ordered locus">Slip_0064</name>
</gene>
<keyword evidence="5" id="KW-1185">Reference proteome</keyword>
<feature type="compositionally biased region" description="Low complexity" evidence="1">
    <location>
        <begin position="61"/>
        <end position="91"/>
    </location>
</feature>
<dbReference type="EMBL" id="CP002048">
    <property type="protein sequence ID" value="ADI00871.1"/>
    <property type="molecule type" value="Genomic_DNA"/>
</dbReference>
<proteinExistence type="predicted"/>
<evidence type="ECO:0000313" key="5">
    <source>
        <dbReference type="Proteomes" id="UP000000378"/>
    </source>
</evidence>
<dbReference type="HOGENOM" id="CLU_048111_0_2_9"/>
<dbReference type="InterPro" id="IPR014044">
    <property type="entry name" value="CAP_dom"/>
</dbReference>
<protein>
    <submittedName>
        <fullName evidence="4">SCP-like extracellular protein</fullName>
    </submittedName>
</protein>
<dbReference type="PANTHER" id="PTHR31157">
    <property type="entry name" value="SCP DOMAIN-CONTAINING PROTEIN"/>
    <property type="match status" value="1"/>
</dbReference>
<dbReference type="Pfam" id="PF00188">
    <property type="entry name" value="CAP"/>
    <property type="match status" value="1"/>
</dbReference>
<accession>D7CIK6</accession>
<evidence type="ECO:0000313" key="4">
    <source>
        <dbReference type="EMBL" id="ADI00871.1"/>
    </source>
</evidence>
<organism evidence="4 5">
    <name type="scientific">Syntrophothermus lipocalidus (strain DSM 12680 / TGB-C1)</name>
    <dbReference type="NCBI Taxonomy" id="643648"/>
    <lineage>
        <taxon>Bacteria</taxon>
        <taxon>Bacillati</taxon>
        <taxon>Bacillota</taxon>
        <taxon>Clostridia</taxon>
        <taxon>Eubacteriales</taxon>
        <taxon>Syntrophomonadaceae</taxon>
        <taxon>Syntrophothermus</taxon>
    </lineage>
</organism>
<dbReference type="Gene3D" id="3.40.33.10">
    <property type="entry name" value="CAP"/>
    <property type="match status" value="1"/>
</dbReference>
<feature type="domain" description="SCP" evidence="3">
    <location>
        <begin position="101"/>
        <end position="216"/>
    </location>
</feature>
<keyword evidence="2" id="KW-0732">Signal</keyword>
<evidence type="ECO:0000259" key="3">
    <source>
        <dbReference type="Pfam" id="PF00188"/>
    </source>
</evidence>
<evidence type="ECO:0000256" key="2">
    <source>
        <dbReference type="SAM" id="SignalP"/>
    </source>
</evidence>
<feature type="chain" id="PRO_5003093889" evidence="2">
    <location>
        <begin position="32"/>
        <end position="219"/>
    </location>
</feature>